<accession>A0A1H5Z9R9</accession>
<gene>
    <name evidence="1" type="ORF">SAMN05421751_1338</name>
</gene>
<organism evidence="1 2">
    <name type="scientific">Jhaorihella thermophila</name>
    <dbReference type="NCBI Taxonomy" id="488547"/>
    <lineage>
        <taxon>Bacteria</taxon>
        <taxon>Pseudomonadati</taxon>
        <taxon>Pseudomonadota</taxon>
        <taxon>Alphaproteobacteria</taxon>
        <taxon>Rhodobacterales</taxon>
        <taxon>Paracoccaceae</taxon>
        <taxon>Jhaorihella</taxon>
    </lineage>
</organism>
<dbReference type="EMBL" id="FNVD01000033">
    <property type="protein sequence ID" value="SEG33269.1"/>
    <property type="molecule type" value="Genomic_DNA"/>
</dbReference>
<sequence>MMRDRIWAAVEWVRAEGGPAQGQQLIDGARGWEFCARRECLVAATDAGNGWVEVRLNGRGEIVVSVYEPGMLTLWTAMLPDGVREARRRCPACDRFVNREGNGHLAGCPEDACLALPLEEGAR</sequence>
<protein>
    <submittedName>
        <fullName evidence="1">Uncharacterized protein</fullName>
    </submittedName>
</protein>
<dbReference type="Proteomes" id="UP000236742">
    <property type="component" value="Unassembled WGS sequence"/>
</dbReference>
<keyword evidence="2" id="KW-1185">Reference proteome</keyword>
<name>A0A1H5Z9R9_9RHOB</name>
<reference evidence="1 2" key="1">
    <citation type="submission" date="2016-10" db="EMBL/GenBank/DDBJ databases">
        <authorList>
            <person name="de Groot N.N."/>
        </authorList>
    </citation>
    <scope>NUCLEOTIDE SEQUENCE [LARGE SCALE GENOMIC DNA]</scope>
    <source>
        <strain evidence="1 2">DSM 23413</strain>
    </source>
</reference>
<evidence type="ECO:0000313" key="2">
    <source>
        <dbReference type="Proteomes" id="UP000236742"/>
    </source>
</evidence>
<dbReference type="RefSeq" id="WP_104009388.1">
    <property type="nucleotide sequence ID" value="NZ_FNVD01000033.1"/>
</dbReference>
<proteinExistence type="predicted"/>
<dbReference type="AlphaFoldDB" id="A0A1H5Z9R9"/>
<evidence type="ECO:0000313" key="1">
    <source>
        <dbReference type="EMBL" id="SEG33269.1"/>
    </source>
</evidence>